<feature type="region of interest" description="Disordered" evidence="5">
    <location>
        <begin position="179"/>
        <end position="200"/>
    </location>
</feature>
<dbReference type="CDD" id="cd02249">
    <property type="entry name" value="ZZ"/>
    <property type="match status" value="3"/>
</dbReference>
<feature type="region of interest" description="Disordered" evidence="5">
    <location>
        <begin position="918"/>
        <end position="954"/>
    </location>
</feature>
<dbReference type="GO" id="GO:0008270">
    <property type="term" value="F:zinc ion binding"/>
    <property type="evidence" value="ECO:0007669"/>
    <property type="project" value="UniProtKB-KW"/>
</dbReference>
<name>A0A167M5P9_CALVF</name>
<evidence type="ECO:0000259" key="6">
    <source>
        <dbReference type="PROSITE" id="PS50135"/>
    </source>
</evidence>
<dbReference type="SUPFAM" id="SSF57850">
    <property type="entry name" value="RING/U-box"/>
    <property type="match status" value="6"/>
</dbReference>
<feature type="compositionally biased region" description="Polar residues" evidence="5">
    <location>
        <begin position="698"/>
        <end position="713"/>
    </location>
</feature>
<evidence type="ECO:0000256" key="2">
    <source>
        <dbReference type="ARBA" id="ARBA00022771"/>
    </source>
</evidence>
<feature type="domain" description="ZZ-type" evidence="6">
    <location>
        <begin position="632"/>
        <end position="684"/>
    </location>
</feature>
<evidence type="ECO:0000313" key="7">
    <source>
        <dbReference type="EMBL" id="KZO96361.1"/>
    </source>
</evidence>
<feature type="domain" description="ZZ-type" evidence="6">
    <location>
        <begin position="206"/>
        <end position="262"/>
    </location>
</feature>
<keyword evidence="2 4" id="KW-0863">Zinc-finger</keyword>
<sequence length="1037" mass="112803">MPYTIKATYYGQMRKLRPFHPAGLPSWDELNREIQQVFWRAENFGITNVQLVDRWIFDPIILNDGGLIADSLDWDTQIRCAVESRYDLSASTVLKFDVVDIPHAETTVKQEVPTTSATRAEPVGESSAATAAAESVRSATPTQKAESCCSVSSAKRDVAELLKKFTADFESLTVDFRASEDGDKSDDEAAVPSPPTRSTPLPTHRNIAVICDGCDNGITGKRYKCETCSNFDFCEECYNLNKTRFGTYGHPHSFKLASLNMGATWSAPAAAAQQPESADAGRHSAFCDSCFRPIWGVRHKCSDCLDYDLCASCISQRTVVHQPDHQFVTISEPGEVIMWDQGDNTNAPDIVRAFPDAAPAGSEFTLHAATCDICDAGIAGVRYKCLDCPDYDLCSGCLTHRKELHDPAHHFLLIDRPTNIVKHIVPDRRPEGHGHHSSRHGQPHHRRRHAPAPEVPTAAPAPTTAPTPAPAPFPASSPSASAPGTAVRPVHPATCDMCSSKIVGVRYKCVECPDYDTCESCFAITEEQHPEHSFIRISNPTDYIHRSHGSSTRRLPSHHARCNACNERISSSGPRYKCTHPACLDFDLCPNCEALPHPVHPLEHVMLKLRVPASMIEPRELLVHEPREAPAQHPAQCDYCGSKIVGIRYKCAECDDFDLCQACETLPTSHNRSHVLMKIKVPMYTRTRAELRSPPPTTSNNPFVSPEDATTATPEVPAMPQPTEPETVVEEPVAKNMTQRRAASVFIEALLNAAPVSTPPIVDAPVHSATADASELHGIFLEDLSIPDGHPLPPNSHFIKRWRLLNPGPQAWPANTELRFTGGDAMGSPEAVTVGPVDVGEEKIVEVEMQAGTSEGKQVGFWSLGQDGQLFGHRLWVEIEVINIMNASMQASTLAGSGSGSLDSSVVVMPTAPSIAGSAAEAEGPAPVSPIYETAPANEPQVDSDIEESSHPLSSNVSIVSFSDAGSDDEDWNDATIAGGHRAGMQVPEVDDGWADVADALERDAHRVNTDLEADVEDAALRDRAGYVLVYDETEEE</sequence>
<dbReference type="InterPro" id="IPR000433">
    <property type="entry name" value="Znf_ZZ"/>
</dbReference>
<dbReference type="GO" id="GO:0007032">
    <property type="term" value="P:endosome organization"/>
    <property type="evidence" value="ECO:0007669"/>
    <property type="project" value="TreeGrafter"/>
</dbReference>
<dbReference type="STRING" id="1330018.A0A167M5P9"/>
<organism evidence="7 8">
    <name type="scientific">Calocera viscosa (strain TUFC12733)</name>
    <dbReference type="NCBI Taxonomy" id="1330018"/>
    <lineage>
        <taxon>Eukaryota</taxon>
        <taxon>Fungi</taxon>
        <taxon>Dikarya</taxon>
        <taxon>Basidiomycota</taxon>
        <taxon>Agaricomycotina</taxon>
        <taxon>Dacrymycetes</taxon>
        <taxon>Dacrymycetales</taxon>
        <taxon>Dacrymycetaceae</taxon>
        <taxon>Calocera</taxon>
    </lineage>
</organism>
<reference evidence="7 8" key="1">
    <citation type="journal article" date="2016" name="Mol. Biol. Evol.">
        <title>Comparative Genomics of Early-Diverging Mushroom-Forming Fungi Provides Insights into the Origins of Lignocellulose Decay Capabilities.</title>
        <authorList>
            <person name="Nagy L.G."/>
            <person name="Riley R."/>
            <person name="Tritt A."/>
            <person name="Adam C."/>
            <person name="Daum C."/>
            <person name="Floudas D."/>
            <person name="Sun H."/>
            <person name="Yadav J.S."/>
            <person name="Pangilinan J."/>
            <person name="Larsson K.H."/>
            <person name="Matsuura K."/>
            <person name="Barry K."/>
            <person name="Labutti K."/>
            <person name="Kuo R."/>
            <person name="Ohm R.A."/>
            <person name="Bhattacharya S.S."/>
            <person name="Shirouzu T."/>
            <person name="Yoshinaga Y."/>
            <person name="Martin F.M."/>
            <person name="Grigoriev I.V."/>
            <person name="Hibbett D.S."/>
        </authorList>
    </citation>
    <scope>NUCLEOTIDE SEQUENCE [LARGE SCALE GENOMIC DNA]</scope>
    <source>
        <strain evidence="7 8">TUFC12733</strain>
    </source>
</reference>
<dbReference type="InterPro" id="IPR032350">
    <property type="entry name" value="Nbr1_FW"/>
</dbReference>
<protein>
    <recommendedName>
        <fullName evidence="6">ZZ-type domain-containing protein</fullName>
    </recommendedName>
</protein>
<dbReference type="Pfam" id="PF00569">
    <property type="entry name" value="ZZ"/>
    <property type="match status" value="5"/>
</dbReference>
<dbReference type="Pfam" id="PF16158">
    <property type="entry name" value="N_BRCA1_IG"/>
    <property type="match status" value="1"/>
</dbReference>
<feature type="domain" description="ZZ-type" evidence="6">
    <location>
        <begin position="490"/>
        <end position="542"/>
    </location>
</feature>
<dbReference type="GO" id="GO:0000423">
    <property type="term" value="P:mitophagy"/>
    <property type="evidence" value="ECO:0007669"/>
    <property type="project" value="TreeGrafter"/>
</dbReference>
<feature type="domain" description="ZZ-type" evidence="6">
    <location>
        <begin position="282"/>
        <end position="335"/>
    </location>
</feature>
<dbReference type="PROSITE" id="PS50135">
    <property type="entry name" value="ZF_ZZ_2"/>
    <property type="match status" value="6"/>
</dbReference>
<dbReference type="OrthoDB" id="661148at2759"/>
<dbReference type="Gene3D" id="3.30.60.90">
    <property type="match status" value="6"/>
</dbReference>
<keyword evidence="8" id="KW-1185">Reference proteome</keyword>
<dbReference type="GO" id="GO:0070530">
    <property type="term" value="F:K63-linked polyubiquitin modification-dependent protein binding"/>
    <property type="evidence" value="ECO:0007669"/>
    <property type="project" value="TreeGrafter"/>
</dbReference>
<dbReference type="GO" id="GO:0016235">
    <property type="term" value="C:aggresome"/>
    <property type="evidence" value="ECO:0007669"/>
    <property type="project" value="TreeGrafter"/>
</dbReference>
<evidence type="ECO:0000256" key="5">
    <source>
        <dbReference type="SAM" id="MobiDB-lite"/>
    </source>
</evidence>
<dbReference type="InterPro" id="IPR043145">
    <property type="entry name" value="Znf_ZZ_sf"/>
</dbReference>
<feature type="compositionally biased region" description="Low complexity" evidence="5">
    <location>
        <begin position="125"/>
        <end position="138"/>
    </location>
</feature>
<evidence type="ECO:0000256" key="1">
    <source>
        <dbReference type="ARBA" id="ARBA00022723"/>
    </source>
</evidence>
<dbReference type="SMART" id="SM00291">
    <property type="entry name" value="ZnF_ZZ"/>
    <property type="match status" value="6"/>
</dbReference>
<dbReference type="InterPro" id="IPR013783">
    <property type="entry name" value="Ig-like_fold"/>
</dbReference>
<dbReference type="GO" id="GO:0044753">
    <property type="term" value="C:amphisome"/>
    <property type="evidence" value="ECO:0007669"/>
    <property type="project" value="TreeGrafter"/>
</dbReference>
<feature type="domain" description="ZZ-type" evidence="6">
    <location>
        <begin position="557"/>
        <end position="614"/>
    </location>
</feature>
<dbReference type="PANTHER" id="PTHR15090:SF0">
    <property type="entry name" value="SEQUESTOSOME-1"/>
    <property type="match status" value="1"/>
</dbReference>
<dbReference type="AlphaFoldDB" id="A0A167M5P9"/>
<proteinExistence type="predicted"/>
<keyword evidence="1" id="KW-0479">Metal-binding</keyword>
<dbReference type="CDD" id="cd14947">
    <property type="entry name" value="NBR1_like"/>
    <property type="match status" value="1"/>
</dbReference>
<feature type="compositionally biased region" description="Pro residues" evidence="5">
    <location>
        <begin position="463"/>
        <end position="475"/>
    </location>
</feature>
<feature type="region of interest" description="Disordered" evidence="5">
    <location>
        <begin position="426"/>
        <end position="486"/>
    </location>
</feature>
<dbReference type="Proteomes" id="UP000076738">
    <property type="component" value="Unassembled WGS sequence"/>
</dbReference>
<dbReference type="Gene3D" id="2.60.40.10">
    <property type="entry name" value="Immunoglobulins"/>
    <property type="match status" value="1"/>
</dbReference>
<dbReference type="GO" id="GO:0005080">
    <property type="term" value="F:protein kinase C binding"/>
    <property type="evidence" value="ECO:0007669"/>
    <property type="project" value="TreeGrafter"/>
</dbReference>
<dbReference type="InterPro" id="IPR052260">
    <property type="entry name" value="Autophagy_Rcpt_SigReg"/>
</dbReference>
<evidence type="ECO:0000313" key="8">
    <source>
        <dbReference type="Proteomes" id="UP000076738"/>
    </source>
</evidence>
<dbReference type="EMBL" id="KV417284">
    <property type="protein sequence ID" value="KZO96361.1"/>
    <property type="molecule type" value="Genomic_DNA"/>
</dbReference>
<feature type="domain" description="ZZ-type" evidence="6">
    <location>
        <begin position="366"/>
        <end position="419"/>
    </location>
</feature>
<dbReference type="PROSITE" id="PS01357">
    <property type="entry name" value="ZF_ZZ_1"/>
    <property type="match status" value="2"/>
</dbReference>
<keyword evidence="3" id="KW-0862">Zinc</keyword>
<gene>
    <name evidence="7" type="ORF">CALVIDRAFT_114052</name>
</gene>
<feature type="region of interest" description="Disordered" evidence="5">
    <location>
        <begin position="690"/>
        <end position="726"/>
    </location>
</feature>
<dbReference type="CDD" id="cd02340">
    <property type="entry name" value="ZZ_NBR1_like"/>
    <property type="match status" value="3"/>
</dbReference>
<evidence type="ECO:0000256" key="3">
    <source>
        <dbReference type="ARBA" id="ARBA00022833"/>
    </source>
</evidence>
<accession>A0A167M5P9</accession>
<feature type="compositionally biased region" description="Low complexity" evidence="5">
    <location>
        <begin position="476"/>
        <end position="486"/>
    </location>
</feature>
<dbReference type="GO" id="GO:0035973">
    <property type="term" value="P:aggrephagy"/>
    <property type="evidence" value="ECO:0007669"/>
    <property type="project" value="TreeGrafter"/>
</dbReference>
<feature type="region of interest" description="Disordered" evidence="5">
    <location>
        <begin position="110"/>
        <end position="138"/>
    </location>
</feature>
<dbReference type="PANTHER" id="PTHR15090">
    <property type="entry name" value="SEQUESTOSOME 1-RELATED"/>
    <property type="match status" value="1"/>
</dbReference>
<feature type="compositionally biased region" description="Basic residues" evidence="5">
    <location>
        <begin position="435"/>
        <end position="450"/>
    </location>
</feature>
<evidence type="ECO:0000256" key="4">
    <source>
        <dbReference type="PROSITE-ProRule" id="PRU00228"/>
    </source>
</evidence>